<keyword evidence="1" id="KW-0812">Transmembrane</keyword>
<keyword evidence="1" id="KW-1133">Transmembrane helix</keyword>
<comment type="caution">
    <text evidence="2">The sequence shown here is derived from an EMBL/GenBank/DDBJ whole genome shotgun (WGS) entry which is preliminary data.</text>
</comment>
<reference evidence="2 3" key="1">
    <citation type="submission" date="2019-07" db="EMBL/GenBank/DDBJ databases">
        <title>Insights of Desulfuromonas acetexigens electromicrobiology.</title>
        <authorList>
            <person name="Katuri K."/>
            <person name="Sapireddy V."/>
            <person name="Shaw D.R."/>
            <person name="Saikaly P."/>
        </authorList>
    </citation>
    <scope>NUCLEOTIDE SEQUENCE [LARGE SCALE GENOMIC DNA]</scope>
    <source>
        <strain evidence="2 3">2873</strain>
    </source>
</reference>
<feature type="transmembrane region" description="Helical" evidence="1">
    <location>
        <begin position="60"/>
        <end position="80"/>
    </location>
</feature>
<dbReference type="RefSeq" id="WP_092053907.1">
    <property type="nucleotide sequence ID" value="NZ_FOJJ01000003.1"/>
</dbReference>
<organism evidence="2 3">
    <name type="scientific">Trichloromonas acetexigens</name>
    <dbReference type="NCBI Taxonomy" id="38815"/>
    <lineage>
        <taxon>Bacteria</taxon>
        <taxon>Pseudomonadati</taxon>
        <taxon>Thermodesulfobacteriota</taxon>
        <taxon>Desulfuromonadia</taxon>
        <taxon>Desulfuromonadales</taxon>
        <taxon>Trichloromonadaceae</taxon>
        <taxon>Trichloromonas</taxon>
    </lineage>
</organism>
<keyword evidence="3" id="KW-1185">Reference proteome</keyword>
<proteinExistence type="predicted"/>
<protein>
    <submittedName>
        <fullName evidence="2">Uncharacterized protein</fullName>
    </submittedName>
</protein>
<dbReference type="OrthoDB" id="5402100at2"/>
<evidence type="ECO:0000313" key="3">
    <source>
        <dbReference type="Proteomes" id="UP000317155"/>
    </source>
</evidence>
<name>A0A550J8F0_9BACT</name>
<keyword evidence="1" id="KW-0472">Membrane</keyword>
<sequence>MAFDISTAMTWILFLALFPMAFIWLRRAWRIFIKRDYSEVALKRGQTPPHPKKWAPVTGLLNLIVGGIALWIIVGIPLWIATGISIGPFQDFSSWNAIAGSTIWCKIFGDFIISRQAHPAPWTKKKPS</sequence>
<gene>
    <name evidence="2" type="ORF">FL622_13925</name>
</gene>
<feature type="transmembrane region" description="Helical" evidence="1">
    <location>
        <begin position="6"/>
        <end position="25"/>
    </location>
</feature>
<accession>A0A550J8F0</accession>
<dbReference type="Proteomes" id="UP000317155">
    <property type="component" value="Unassembled WGS sequence"/>
</dbReference>
<dbReference type="EMBL" id="VJVV01000011">
    <property type="protein sequence ID" value="TRO79362.1"/>
    <property type="molecule type" value="Genomic_DNA"/>
</dbReference>
<dbReference type="AlphaFoldDB" id="A0A550J8F0"/>
<evidence type="ECO:0000313" key="2">
    <source>
        <dbReference type="EMBL" id="TRO79362.1"/>
    </source>
</evidence>
<evidence type="ECO:0000256" key="1">
    <source>
        <dbReference type="SAM" id="Phobius"/>
    </source>
</evidence>